<sequence length="942" mass="106480">MDTYQDIISRLGAYLADIEADVHKPLADAANKYRLTAEVICKAIIVGHKGEPQGLLEKLIADALKWIEAEETSRDAGLFKSEIKYLQNVGNAYSHDGAASALARNEDQSAAFDALVKTIRVAFFGQGDLDAPVLPKLIEGRIPARTLGRGTFENPRAEEVVRLCYPKHKIENKLSRSDRVNRLVYDYVVVDLGGLTKGMLFIRSKTAIEKTLVDFNAAIGLDFPDALEIITPRAYRPDGGEIDRRKSITDIIKDLSFDSRGRKVSVKYFDDFVWESCLPQKFRDDKAPIKRASNFIEQTLEPINESGISSGTYSSTSQYIEKILRNTHDYNPVHIVIGPAGIGKTTFSDDISSYINAQDRKRVILFSATDFRDLSNSASVNSVSDLYQVAAENELMDEDSLIESHNFEINLACGNFILIIDGFDEIESHLGSSLNFDEFMRSLSDLEACFRKVLVILTVRDYDIERFRRFRQTSICRLRGFTGDDTDRYLSGRLPHGSIPEANVLLRAFNEAGNVEKPTTIPLYASLICDYLLESAATSDSSSVVTSESAKFFENGKPLDTLVRKIVDREIAKQSLGRIGPDDFFEILIEIIRAPQHTLTRAALVDYVSACDGDSQSIDPANFLRNIFLRWEKDTISFKYDSLTYFFKSRLLSRKVKEGQFSPSPSIEFMAEFYRGEGPLYDELKAIFPAANFRTSAGTLKWFESLMQYGRREPESKLPWRKAMSAFLYWALDNSVDKFDRSSNLKTYFGGDVLNGFSIYDRFYPLDLTGVSVYDGHIENFSNLNNCDYLPGKAVFHSSQINFDDRFLPEKLDRSLFAEDCVFSPNLATSFQAKDLADETSHEIIRDNVYKILKVGFRGNRFYWKSRDVYKNVMVVGKHSLDAYLAFLAEQGVLMLEHSRTGGEPGYVVSDGWYTDARKLVEERNLTSRMYALVSNLPKSIQ</sequence>
<protein>
    <submittedName>
        <fullName evidence="2">NACHT domain-containing protein</fullName>
    </submittedName>
</protein>
<dbReference type="Proteomes" id="UP000245712">
    <property type="component" value="Unassembled WGS sequence"/>
</dbReference>
<name>A0ABX5KUB3_9BURK</name>
<organism evidence="2 3">
    <name type="scientific">Paraburkholderia unamae</name>
    <dbReference type="NCBI Taxonomy" id="219649"/>
    <lineage>
        <taxon>Bacteria</taxon>
        <taxon>Pseudomonadati</taxon>
        <taxon>Pseudomonadota</taxon>
        <taxon>Betaproteobacteria</taxon>
        <taxon>Burkholderiales</taxon>
        <taxon>Burkholderiaceae</taxon>
        <taxon>Paraburkholderia</taxon>
    </lineage>
</organism>
<keyword evidence="3" id="KW-1185">Reference proteome</keyword>
<dbReference type="InterPro" id="IPR027417">
    <property type="entry name" value="P-loop_NTPase"/>
</dbReference>
<dbReference type="SUPFAM" id="SSF52540">
    <property type="entry name" value="P-loop containing nucleoside triphosphate hydrolases"/>
    <property type="match status" value="1"/>
</dbReference>
<reference evidence="2 3" key="1">
    <citation type="submission" date="2018-05" db="EMBL/GenBank/DDBJ databases">
        <title>Genomic Encyclopedia of Type Strains, Phase IV (KMG-V): Genome sequencing to study the core and pangenomes of soil and plant-associated prokaryotes.</title>
        <authorList>
            <person name="Whitman W."/>
        </authorList>
    </citation>
    <scope>NUCLEOTIDE SEQUENCE [LARGE SCALE GENOMIC DNA]</scope>
    <source>
        <strain evidence="2 3">SCZa-39</strain>
    </source>
</reference>
<dbReference type="Pfam" id="PF05729">
    <property type="entry name" value="NACHT"/>
    <property type="match status" value="1"/>
</dbReference>
<dbReference type="Gene3D" id="3.40.50.300">
    <property type="entry name" value="P-loop containing nucleotide triphosphate hydrolases"/>
    <property type="match status" value="1"/>
</dbReference>
<dbReference type="InterPro" id="IPR007111">
    <property type="entry name" value="NACHT_NTPase"/>
</dbReference>
<dbReference type="RefSeq" id="WP_116610338.1">
    <property type="nucleotide sequence ID" value="NZ_QEOB01000003.1"/>
</dbReference>
<proteinExistence type="predicted"/>
<gene>
    <name evidence="2" type="ORF">C7402_103427</name>
</gene>
<feature type="domain" description="NACHT" evidence="1">
    <location>
        <begin position="334"/>
        <end position="491"/>
    </location>
</feature>
<accession>A0ABX5KUB3</accession>
<evidence type="ECO:0000313" key="2">
    <source>
        <dbReference type="EMBL" id="PVX85849.1"/>
    </source>
</evidence>
<dbReference type="EMBL" id="QEOB01000003">
    <property type="protein sequence ID" value="PVX85849.1"/>
    <property type="molecule type" value="Genomic_DNA"/>
</dbReference>
<evidence type="ECO:0000313" key="3">
    <source>
        <dbReference type="Proteomes" id="UP000245712"/>
    </source>
</evidence>
<evidence type="ECO:0000259" key="1">
    <source>
        <dbReference type="Pfam" id="PF05729"/>
    </source>
</evidence>
<comment type="caution">
    <text evidence="2">The sequence shown here is derived from an EMBL/GenBank/DDBJ whole genome shotgun (WGS) entry which is preliminary data.</text>
</comment>